<dbReference type="InterPro" id="IPR001173">
    <property type="entry name" value="Glyco_trans_2-like"/>
</dbReference>
<dbReference type="InterPro" id="IPR050256">
    <property type="entry name" value="Glycosyltransferase_2"/>
</dbReference>
<evidence type="ECO:0000259" key="1">
    <source>
        <dbReference type="Pfam" id="PF00535"/>
    </source>
</evidence>
<proteinExistence type="predicted"/>
<evidence type="ECO:0000313" key="2">
    <source>
        <dbReference type="EMBL" id="CAM76662.1"/>
    </source>
</evidence>
<gene>
    <name evidence="2" type="ORF">MGR_1192</name>
</gene>
<dbReference type="EMBL" id="CU459003">
    <property type="protein sequence ID" value="CAM76662.1"/>
    <property type="molecule type" value="Genomic_DNA"/>
</dbReference>
<dbReference type="InterPro" id="IPR029044">
    <property type="entry name" value="Nucleotide-diphossugar_trans"/>
</dbReference>
<keyword evidence="2" id="KW-0808">Transferase</keyword>
<sequence length="231" mass="26116">MVSVSVVVPVYNEERTIVSILERVKAVAVPGVTFEVIVVDDGSKDQTREILDSRPDLYSQFIKHAQNRGKGGAVKTALGAATGDFILFQDADLEYDPAEYHKLLKPVLEFGADLVMGSRFIAPEYTRVFYFWHKVGNGLISFIFNILNNTTFTDTYSCYLMYRRDLVAVQDLRSDGWEQHAEILSLAVKKAKSLYEVPISYHGRSYDEGKKIKAYHAIAVILMMARCALFR</sequence>
<feature type="domain" description="Glycosyltransferase 2-like" evidence="1">
    <location>
        <begin position="5"/>
        <end position="167"/>
    </location>
</feature>
<dbReference type="GO" id="GO:0016740">
    <property type="term" value="F:transferase activity"/>
    <property type="evidence" value="ECO:0007669"/>
    <property type="project" value="UniProtKB-KW"/>
</dbReference>
<dbReference type="Gene3D" id="3.90.550.10">
    <property type="entry name" value="Spore Coat Polysaccharide Biosynthesis Protein SpsA, Chain A"/>
    <property type="match status" value="1"/>
</dbReference>
<protein>
    <submittedName>
        <fullName evidence="2">Glycosyltransferase</fullName>
    </submittedName>
</protein>
<dbReference type="PANTHER" id="PTHR48090:SF7">
    <property type="entry name" value="RFBJ PROTEIN"/>
    <property type="match status" value="1"/>
</dbReference>
<dbReference type="PANTHER" id="PTHR48090">
    <property type="entry name" value="UNDECAPRENYL-PHOSPHATE 4-DEOXY-4-FORMAMIDO-L-ARABINOSE TRANSFERASE-RELATED"/>
    <property type="match status" value="1"/>
</dbReference>
<dbReference type="RefSeq" id="WP_106003038.1">
    <property type="nucleotide sequence ID" value="NZ_CP027527.1"/>
</dbReference>
<dbReference type="AlphaFoldDB" id="A4U1A5"/>
<dbReference type="CDD" id="cd04179">
    <property type="entry name" value="DPM_DPG-synthase_like"/>
    <property type="match status" value="1"/>
</dbReference>
<reference evidence="2" key="1">
    <citation type="journal article" date="2007" name="J. Bacteriol.">
        <title>Comparative genome analysis of four magnetotactic bacteria reveals a complex set of group-specific genes implicated in magnetosome biomineralization and function.</title>
        <authorList>
            <person name="Richter M."/>
            <person name="Kube M."/>
            <person name="Bazylinski D.A."/>
            <person name="Lombardot T."/>
            <person name="Gloeckner F.O."/>
            <person name="Reinhardt R."/>
            <person name="Schueler D."/>
        </authorList>
    </citation>
    <scope>NUCLEOTIDE SEQUENCE</scope>
    <source>
        <strain evidence="2">MSR-1</strain>
    </source>
</reference>
<name>A4U1A5_9PROT</name>
<dbReference type="SUPFAM" id="SSF53448">
    <property type="entry name" value="Nucleotide-diphospho-sugar transferases"/>
    <property type="match status" value="1"/>
</dbReference>
<dbReference type="Pfam" id="PF00535">
    <property type="entry name" value="Glycos_transf_2"/>
    <property type="match status" value="1"/>
</dbReference>
<accession>A4U1A5</accession>
<organism evidence="2">
    <name type="scientific">Magnetospirillum gryphiswaldense</name>
    <dbReference type="NCBI Taxonomy" id="55518"/>
    <lineage>
        <taxon>Bacteria</taxon>
        <taxon>Pseudomonadati</taxon>
        <taxon>Pseudomonadota</taxon>
        <taxon>Alphaproteobacteria</taxon>
        <taxon>Rhodospirillales</taxon>
        <taxon>Rhodospirillaceae</taxon>
        <taxon>Magnetospirillum</taxon>
    </lineage>
</organism>